<feature type="region of interest" description="Disordered" evidence="1">
    <location>
        <begin position="159"/>
        <end position="188"/>
    </location>
</feature>
<keyword evidence="5" id="KW-1185">Reference proteome</keyword>
<accession>A0A4R2J230</accession>
<evidence type="ECO:0000256" key="1">
    <source>
        <dbReference type="SAM" id="MobiDB-lite"/>
    </source>
</evidence>
<evidence type="ECO:0000256" key="2">
    <source>
        <dbReference type="SAM" id="Phobius"/>
    </source>
</evidence>
<proteinExistence type="predicted"/>
<evidence type="ECO:0000313" key="5">
    <source>
        <dbReference type="Proteomes" id="UP000295573"/>
    </source>
</evidence>
<evidence type="ECO:0000313" key="4">
    <source>
        <dbReference type="EMBL" id="TCO51797.1"/>
    </source>
</evidence>
<keyword evidence="2" id="KW-1133">Transmembrane helix</keyword>
<sequence length="274" mass="29086">MSAVRVVGDFESTARGMSGDGEDGGDVSIGSELTAARERADMTIEQLSAATRIRTGLLVAMEADDFSRCGGNFYARGHIRAIARVVKADPAPLLASFDAEHAVEEEKARRDERAAAKGPTLHPARPRWAVVVGAILVGLMGWGMVRLFTLPSDIEANAGAKSTPTPAVTTPAPTPKPTTPKPVKPVKPVVPTKTKLTLTAKDDGSYVTLRDKKGKRLFQGLLGPGSTQTVTATGDIRISVGIPANLTITINNKRQSTKLYRFIAHPNGTLTKPK</sequence>
<dbReference type="PANTHER" id="PTHR34475">
    <property type="match status" value="1"/>
</dbReference>
<dbReference type="InterPro" id="IPR050400">
    <property type="entry name" value="Bact_Cytoskel_RodZ"/>
</dbReference>
<dbReference type="Proteomes" id="UP000295573">
    <property type="component" value="Unassembled WGS sequence"/>
</dbReference>
<dbReference type="EMBL" id="SLWR01000001">
    <property type="protein sequence ID" value="TCO51797.1"/>
    <property type="molecule type" value="Genomic_DNA"/>
</dbReference>
<protein>
    <submittedName>
        <fullName evidence="4">Uncharacterized protein DUF4115</fullName>
    </submittedName>
</protein>
<name>A0A4R2J230_9ACTN</name>
<gene>
    <name evidence="4" type="ORF">EV646_101791</name>
</gene>
<organism evidence="4 5">
    <name type="scientific">Kribbella antiqua</name>
    <dbReference type="NCBI Taxonomy" id="2512217"/>
    <lineage>
        <taxon>Bacteria</taxon>
        <taxon>Bacillati</taxon>
        <taxon>Actinomycetota</taxon>
        <taxon>Actinomycetes</taxon>
        <taxon>Propionibacteriales</taxon>
        <taxon>Kribbellaceae</taxon>
        <taxon>Kribbella</taxon>
    </lineage>
</organism>
<dbReference type="Gene3D" id="1.10.260.40">
    <property type="entry name" value="lambda repressor-like DNA-binding domains"/>
    <property type="match status" value="1"/>
</dbReference>
<dbReference type="AlphaFoldDB" id="A0A4R2J230"/>
<feature type="transmembrane region" description="Helical" evidence="2">
    <location>
        <begin position="128"/>
        <end position="148"/>
    </location>
</feature>
<dbReference type="Pfam" id="PF13413">
    <property type="entry name" value="HTH_25"/>
    <property type="match status" value="1"/>
</dbReference>
<dbReference type="InterPro" id="IPR025194">
    <property type="entry name" value="RodZ-like_C"/>
</dbReference>
<evidence type="ECO:0000259" key="3">
    <source>
        <dbReference type="Pfam" id="PF13464"/>
    </source>
</evidence>
<feature type="compositionally biased region" description="Pro residues" evidence="1">
    <location>
        <begin position="172"/>
        <end position="185"/>
    </location>
</feature>
<keyword evidence="2" id="KW-0812">Transmembrane</keyword>
<dbReference type="InterPro" id="IPR010982">
    <property type="entry name" value="Lambda_DNA-bd_dom_sf"/>
</dbReference>
<dbReference type="GO" id="GO:0003677">
    <property type="term" value="F:DNA binding"/>
    <property type="evidence" value="ECO:0007669"/>
    <property type="project" value="InterPro"/>
</dbReference>
<comment type="caution">
    <text evidence="4">The sequence shown here is derived from an EMBL/GenBank/DDBJ whole genome shotgun (WGS) entry which is preliminary data.</text>
</comment>
<keyword evidence="2" id="KW-0472">Membrane</keyword>
<dbReference type="Pfam" id="PF13464">
    <property type="entry name" value="RodZ_C"/>
    <property type="match status" value="1"/>
</dbReference>
<dbReference type="PANTHER" id="PTHR34475:SF1">
    <property type="entry name" value="CYTOSKELETON PROTEIN RODZ"/>
    <property type="match status" value="1"/>
</dbReference>
<feature type="domain" description="Cytoskeleton protein RodZ-like C-terminal" evidence="3">
    <location>
        <begin position="198"/>
        <end position="254"/>
    </location>
</feature>
<reference evidence="4 5" key="1">
    <citation type="journal article" date="2015" name="Stand. Genomic Sci.">
        <title>Genomic Encyclopedia of Bacterial and Archaeal Type Strains, Phase III: the genomes of soil and plant-associated and newly described type strains.</title>
        <authorList>
            <person name="Whitman W.B."/>
            <person name="Woyke T."/>
            <person name="Klenk H.P."/>
            <person name="Zhou Y."/>
            <person name="Lilburn T.G."/>
            <person name="Beck B.J."/>
            <person name="De Vos P."/>
            <person name="Vandamme P."/>
            <person name="Eisen J.A."/>
            <person name="Garrity G."/>
            <person name="Hugenholtz P."/>
            <person name="Kyrpides N.C."/>
        </authorList>
    </citation>
    <scope>NUCLEOTIDE SEQUENCE [LARGE SCALE GENOMIC DNA]</scope>
    <source>
        <strain evidence="4 5">VKM Ac-2541</strain>
    </source>
</reference>